<protein>
    <submittedName>
        <fullName evidence="3">Redoxin domain-containing protein</fullName>
    </submittedName>
</protein>
<proteinExistence type="predicted"/>
<dbReference type="GO" id="GO:0016491">
    <property type="term" value="F:oxidoreductase activity"/>
    <property type="evidence" value="ECO:0007669"/>
    <property type="project" value="InterPro"/>
</dbReference>
<dbReference type="Gene3D" id="3.40.30.10">
    <property type="entry name" value="Glutaredoxin"/>
    <property type="match status" value="1"/>
</dbReference>
<evidence type="ECO:0000313" key="4">
    <source>
        <dbReference type="Proteomes" id="UP000430692"/>
    </source>
</evidence>
<comment type="caution">
    <text evidence="3">The sequence shown here is derived from an EMBL/GenBank/DDBJ whole genome shotgun (WGS) entry which is preliminary data.</text>
</comment>
<reference evidence="3 4" key="1">
    <citation type="submission" date="2019-12" db="EMBL/GenBank/DDBJ databases">
        <title>Whole-genome analyses of novel actinobacteria.</title>
        <authorList>
            <person name="Sahin N."/>
            <person name="Saygin H."/>
        </authorList>
    </citation>
    <scope>NUCLEOTIDE SEQUENCE [LARGE SCALE GENOMIC DNA]</scope>
    <source>
        <strain evidence="3 4">KC615</strain>
    </source>
</reference>
<dbReference type="InterPro" id="IPR036249">
    <property type="entry name" value="Thioredoxin-like_sf"/>
</dbReference>
<keyword evidence="4" id="KW-1185">Reference proteome</keyword>
<gene>
    <name evidence="3" type="ORF">GSM42_03810</name>
</gene>
<dbReference type="AlphaFoldDB" id="A0A6I4VR38"/>
<evidence type="ECO:0000256" key="1">
    <source>
        <dbReference type="ARBA" id="ARBA00023157"/>
    </source>
</evidence>
<keyword evidence="1" id="KW-1015">Disulfide bond</keyword>
<dbReference type="SUPFAM" id="SSF52833">
    <property type="entry name" value="Thioredoxin-like"/>
    <property type="match status" value="1"/>
</dbReference>
<feature type="domain" description="Alkyl hydroperoxide reductase subunit C/ Thiol specific antioxidant" evidence="2">
    <location>
        <begin position="7"/>
        <end position="162"/>
    </location>
</feature>
<sequence length="185" mass="20980">MTIKRNIGEIAPSFQKQDQYGKTIHLKNYLGKKVLIAFFRNAACALCNLQVRQLINRYPFWNEKGLEIIAFFESPIENVQAHVGTQQSPFALVADPKAEIYDLYGVETSEEKVQGLLADKQTMSSLTAKVEAAGLQLTHEEGSNFHRIPAEFLINEKGIIKVAHYNQSVHDHLPLKIIDQFVERN</sequence>
<dbReference type="Pfam" id="PF00578">
    <property type="entry name" value="AhpC-TSA"/>
    <property type="match status" value="1"/>
</dbReference>
<name>A0A6I4VR38_9BACL</name>
<dbReference type="GO" id="GO:0016209">
    <property type="term" value="F:antioxidant activity"/>
    <property type="evidence" value="ECO:0007669"/>
    <property type="project" value="InterPro"/>
</dbReference>
<evidence type="ECO:0000313" key="3">
    <source>
        <dbReference type="EMBL" id="MXQ52871.1"/>
    </source>
</evidence>
<dbReference type="RefSeq" id="WP_160800202.1">
    <property type="nucleotide sequence ID" value="NZ_WUUL01000002.1"/>
</dbReference>
<evidence type="ECO:0000259" key="2">
    <source>
        <dbReference type="Pfam" id="PF00578"/>
    </source>
</evidence>
<dbReference type="Proteomes" id="UP000430692">
    <property type="component" value="Unassembled WGS sequence"/>
</dbReference>
<dbReference type="InterPro" id="IPR000866">
    <property type="entry name" value="AhpC/TSA"/>
</dbReference>
<dbReference type="EMBL" id="WUUL01000002">
    <property type="protein sequence ID" value="MXQ52871.1"/>
    <property type="molecule type" value="Genomic_DNA"/>
</dbReference>
<accession>A0A6I4VR38</accession>
<organism evidence="3 4">
    <name type="scientific">Shimazuella alba</name>
    <dbReference type="NCBI Taxonomy" id="2690964"/>
    <lineage>
        <taxon>Bacteria</taxon>
        <taxon>Bacillati</taxon>
        <taxon>Bacillota</taxon>
        <taxon>Bacilli</taxon>
        <taxon>Bacillales</taxon>
        <taxon>Thermoactinomycetaceae</taxon>
        <taxon>Shimazuella</taxon>
    </lineage>
</organism>